<evidence type="ECO:0000313" key="1">
    <source>
        <dbReference type="EMBL" id="MED6288649.1"/>
    </source>
</evidence>
<keyword evidence="2" id="KW-1185">Reference proteome</keyword>
<proteinExistence type="predicted"/>
<name>A0ABU7ENB9_9TELE</name>
<sequence>MPHTEHSTTLTCKKCLSFFEKYVKLNPAQVEKLTEDTQTLGRRELSYSSKWATWILPPGPAYNDVPQAGELQAGHLGTN</sequence>
<comment type="caution">
    <text evidence="1">The sequence shown here is derived from an EMBL/GenBank/DDBJ whole genome shotgun (WGS) entry which is preliminary data.</text>
</comment>
<accession>A0ABU7ENB9</accession>
<gene>
    <name evidence="1" type="ORF">CHARACLAT_028746</name>
</gene>
<organism evidence="1 2">
    <name type="scientific">Characodon lateralis</name>
    <dbReference type="NCBI Taxonomy" id="208331"/>
    <lineage>
        <taxon>Eukaryota</taxon>
        <taxon>Metazoa</taxon>
        <taxon>Chordata</taxon>
        <taxon>Craniata</taxon>
        <taxon>Vertebrata</taxon>
        <taxon>Euteleostomi</taxon>
        <taxon>Actinopterygii</taxon>
        <taxon>Neopterygii</taxon>
        <taxon>Teleostei</taxon>
        <taxon>Neoteleostei</taxon>
        <taxon>Acanthomorphata</taxon>
        <taxon>Ovalentaria</taxon>
        <taxon>Atherinomorphae</taxon>
        <taxon>Cyprinodontiformes</taxon>
        <taxon>Goodeidae</taxon>
        <taxon>Characodon</taxon>
    </lineage>
</organism>
<dbReference type="EMBL" id="JAHUTJ010061279">
    <property type="protein sequence ID" value="MED6288649.1"/>
    <property type="molecule type" value="Genomic_DNA"/>
</dbReference>
<evidence type="ECO:0000313" key="2">
    <source>
        <dbReference type="Proteomes" id="UP001352852"/>
    </source>
</evidence>
<reference evidence="1 2" key="1">
    <citation type="submission" date="2021-06" db="EMBL/GenBank/DDBJ databases">
        <authorList>
            <person name="Palmer J.M."/>
        </authorList>
    </citation>
    <scope>NUCLEOTIDE SEQUENCE [LARGE SCALE GENOMIC DNA]</scope>
    <source>
        <strain evidence="1 2">CL_MEX2019</strain>
        <tissue evidence="1">Muscle</tissue>
    </source>
</reference>
<dbReference type="Proteomes" id="UP001352852">
    <property type="component" value="Unassembled WGS sequence"/>
</dbReference>
<protein>
    <submittedName>
        <fullName evidence="1">Uncharacterized protein</fullName>
    </submittedName>
</protein>